<evidence type="ECO:0000313" key="3">
    <source>
        <dbReference type="Proteomes" id="UP001501510"/>
    </source>
</evidence>
<dbReference type="PANTHER" id="PTHR30231:SF41">
    <property type="entry name" value="DNA POLYMERASE III SUBUNIT EPSILON"/>
    <property type="match status" value="1"/>
</dbReference>
<organism evidence="2 3">
    <name type="scientific">Clostridium oceanicum</name>
    <dbReference type="NCBI Taxonomy" id="1543"/>
    <lineage>
        <taxon>Bacteria</taxon>
        <taxon>Bacillati</taxon>
        <taxon>Bacillota</taxon>
        <taxon>Clostridia</taxon>
        <taxon>Eubacteriales</taxon>
        <taxon>Clostridiaceae</taxon>
        <taxon>Clostridium</taxon>
    </lineage>
</organism>
<dbReference type="Gene3D" id="3.30.420.10">
    <property type="entry name" value="Ribonuclease H-like superfamily/Ribonuclease H"/>
    <property type="match status" value="1"/>
</dbReference>
<comment type="caution">
    <text evidence="2">The sequence shown here is derived from an EMBL/GenBank/DDBJ whole genome shotgun (WGS) entry which is preliminary data.</text>
</comment>
<reference evidence="2 3" key="1">
    <citation type="journal article" date="2019" name="Int. J. Syst. Evol. Microbiol.">
        <title>The Global Catalogue of Microorganisms (GCM) 10K type strain sequencing project: providing services to taxonomists for standard genome sequencing and annotation.</title>
        <authorList>
            <consortium name="The Broad Institute Genomics Platform"/>
            <consortium name="The Broad Institute Genome Sequencing Center for Infectious Disease"/>
            <person name="Wu L."/>
            <person name="Ma J."/>
        </authorList>
    </citation>
    <scope>NUCLEOTIDE SEQUENCE [LARGE SCALE GENOMIC DNA]</scope>
    <source>
        <strain evidence="2 3">JCM 1407</strain>
    </source>
</reference>
<dbReference type="InterPro" id="IPR036397">
    <property type="entry name" value="RNaseH_sf"/>
</dbReference>
<protein>
    <recommendedName>
        <fullName evidence="1">Exonuclease domain-containing protein</fullName>
    </recommendedName>
</protein>
<keyword evidence="3" id="KW-1185">Reference proteome</keyword>
<sequence>MSNCKLCNKKFWLFFREYRNGFCRKCYCQLKNEIDSFTNKWNDYKNTCYGLSSDEKKELLQNIKNNYIELRKYKKSELFKTLDPDILKDINTRLEHIEKFSWSLKNNYIFESNDIFNEFVVIDFETTGLDSTDDKIIEIGALKYKNGKIIDEYSTLVNPEIHIPNKIWNLTFISDEAVKNKPIINECIGKLIDFIDDLPIVGHNIDFDIGFLLANSYYVKRRIGSKYKIDTVKLSRKIFKKLPNHKLPTIKKHLNLDLDSHRASSDCQVCAEIYLRYCKEKENKLNKKIQSKENKIKKSPANNKINSGECFTIVKDMLIKNNKSLEYIRTGYTGNYFDIKAFYSFVRLKLNGRKQYMISNLTKEELENKFKNIVVENTTKSETGKSRILITSSNDLNNYEELIINSFDDAIEGMNYYREHVGCAEENIQNYLA</sequence>
<dbReference type="Pfam" id="PF00929">
    <property type="entry name" value="RNase_T"/>
    <property type="match status" value="1"/>
</dbReference>
<feature type="domain" description="Exonuclease" evidence="1">
    <location>
        <begin position="118"/>
        <end position="283"/>
    </location>
</feature>
<dbReference type="RefSeq" id="WP_343759455.1">
    <property type="nucleotide sequence ID" value="NZ_BAAACG010000006.1"/>
</dbReference>
<accession>A0ABN1JCD4</accession>
<dbReference type="NCBIfam" id="TIGR00573">
    <property type="entry name" value="dnaq"/>
    <property type="match status" value="1"/>
</dbReference>
<evidence type="ECO:0000259" key="1">
    <source>
        <dbReference type="SMART" id="SM00479"/>
    </source>
</evidence>
<dbReference type="Proteomes" id="UP001501510">
    <property type="component" value="Unassembled WGS sequence"/>
</dbReference>
<gene>
    <name evidence="2" type="ORF">GCM10008906_09950</name>
</gene>
<proteinExistence type="predicted"/>
<dbReference type="InterPro" id="IPR012337">
    <property type="entry name" value="RNaseH-like_sf"/>
</dbReference>
<dbReference type="NCBIfam" id="NF005289">
    <property type="entry name" value="PRK06807.1"/>
    <property type="match status" value="1"/>
</dbReference>
<dbReference type="PANTHER" id="PTHR30231">
    <property type="entry name" value="DNA POLYMERASE III SUBUNIT EPSILON"/>
    <property type="match status" value="1"/>
</dbReference>
<dbReference type="InterPro" id="IPR006054">
    <property type="entry name" value="DnaQ"/>
</dbReference>
<dbReference type="CDD" id="cd06127">
    <property type="entry name" value="DEDDh"/>
    <property type="match status" value="1"/>
</dbReference>
<name>A0ABN1JCD4_9CLOT</name>
<evidence type="ECO:0000313" key="2">
    <source>
        <dbReference type="EMBL" id="GAA0735791.1"/>
    </source>
</evidence>
<dbReference type="EMBL" id="BAAACG010000006">
    <property type="protein sequence ID" value="GAA0735791.1"/>
    <property type="molecule type" value="Genomic_DNA"/>
</dbReference>
<dbReference type="SMART" id="SM00479">
    <property type="entry name" value="EXOIII"/>
    <property type="match status" value="1"/>
</dbReference>
<dbReference type="SUPFAM" id="SSF53098">
    <property type="entry name" value="Ribonuclease H-like"/>
    <property type="match status" value="1"/>
</dbReference>
<dbReference type="InterPro" id="IPR013520">
    <property type="entry name" value="Ribonucl_H"/>
</dbReference>